<feature type="compositionally biased region" description="Polar residues" evidence="1">
    <location>
        <begin position="118"/>
        <end position="127"/>
    </location>
</feature>
<sequence length="174" mass="19175">MAVENVVLRSINTAIGLAAARRPRPGPSAPAPWPICGPINRHGKSRQDQLIILGSLERAIRPFGRSPYLFLCIVSETIRSCCKYFPSRKQRHSPRATNAFPFIACFSALESRPRQKRASSSVSTSFPHSRKTPVDVDDPPEFAASGACGILRVSSRFHVRSKTFFVQARLSGLV</sequence>
<gene>
    <name evidence="2" type="ORF">L596_011090</name>
</gene>
<dbReference type="AlphaFoldDB" id="A0A4U5NSG1"/>
<feature type="region of interest" description="Disordered" evidence="1">
    <location>
        <begin position="117"/>
        <end position="138"/>
    </location>
</feature>
<evidence type="ECO:0000256" key="1">
    <source>
        <dbReference type="SAM" id="MobiDB-lite"/>
    </source>
</evidence>
<dbReference type="EMBL" id="AZBU02000003">
    <property type="protein sequence ID" value="TKR86508.1"/>
    <property type="molecule type" value="Genomic_DNA"/>
</dbReference>
<dbReference type="Proteomes" id="UP000298663">
    <property type="component" value="Unassembled WGS sequence"/>
</dbReference>
<evidence type="ECO:0000313" key="3">
    <source>
        <dbReference type="Proteomes" id="UP000298663"/>
    </source>
</evidence>
<comment type="caution">
    <text evidence="2">The sequence shown here is derived from an EMBL/GenBank/DDBJ whole genome shotgun (WGS) entry which is preliminary data.</text>
</comment>
<protein>
    <submittedName>
        <fullName evidence="2">Uncharacterized protein</fullName>
    </submittedName>
</protein>
<proteinExistence type="predicted"/>
<name>A0A4U5NSG1_STECR</name>
<reference evidence="2 3" key="1">
    <citation type="journal article" date="2015" name="Genome Biol.">
        <title>Comparative genomics of Steinernema reveals deeply conserved gene regulatory networks.</title>
        <authorList>
            <person name="Dillman A.R."/>
            <person name="Macchietto M."/>
            <person name="Porter C.F."/>
            <person name="Rogers A."/>
            <person name="Williams B."/>
            <person name="Antoshechkin I."/>
            <person name="Lee M.M."/>
            <person name="Goodwin Z."/>
            <person name="Lu X."/>
            <person name="Lewis E.E."/>
            <person name="Goodrich-Blair H."/>
            <person name="Stock S.P."/>
            <person name="Adams B.J."/>
            <person name="Sternberg P.W."/>
            <person name="Mortazavi A."/>
        </authorList>
    </citation>
    <scope>NUCLEOTIDE SEQUENCE [LARGE SCALE GENOMIC DNA]</scope>
    <source>
        <strain evidence="2 3">ALL</strain>
    </source>
</reference>
<evidence type="ECO:0000313" key="2">
    <source>
        <dbReference type="EMBL" id="TKR86508.1"/>
    </source>
</evidence>
<keyword evidence="3" id="KW-1185">Reference proteome</keyword>
<organism evidence="2 3">
    <name type="scientific">Steinernema carpocapsae</name>
    <name type="common">Entomopathogenic nematode</name>
    <dbReference type="NCBI Taxonomy" id="34508"/>
    <lineage>
        <taxon>Eukaryota</taxon>
        <taxon>Metazoa</taxon>
        <taxon>Ecdysozoa</taxon>
        <taxon>Nematoda</taxon>
        <taxon>Chromadorea</taxon>
        <taxon>Rhabditida</taxon>
        <taxon>Tylenchina</taxon>
        <taxon>Panagrolaimomorpha</taxon>
        <taxon>Strongyloidoidea</taxon>
        <taxon>Steinernematidae</taxon>
        <taxon>Steinernema</taxon>
    </lineage>
</organism>
<accession>A0A4U5NSG1</accession>
<reference evidence="2 3" key="2">
    <citation type="journal article" date="2019" name="G3 (Bethesda)">
        <title>Hybrid Assembly of the Genome of the Entomopathogenic Nematode Steinernema carpocapsae Identifies the X-Chromosome.</title>
        <authorList>
            <person name="Serra L."/>
            <person name="Macchietto M."/>
            <person name="Macias-Munoz A."/>
            <person name="McGill C.J."/>
            <person name="Rodriguez I.M."/>
            <person name="Rodriguez B."/>
            <person name="Murad R."/>
            <person name="Mortazavi A."/>
        </authorList>
    </citation>
    <scope>NUCLEOTIDE SEQUENCE [LARGE SCALE GENOMIC DNA]</scope>
    <source>
        <strain evidence="2 3">ALL</strain>
    </source>
</reference>